<evidence type="ECO:0000313" key="3">
    <source>
        <dbReference type="Proteomes" id="UP000199086"/>
    </source>
</evidence>
<evidence type="ECO:0000256" key="1">
    <source>
        <dbReference type="SAM" id="Coils"/>
    </source>
</evidence>
<keyword evidence="3" id="KW-1185">Reference proteome</keyword>
<sequence length="505" mass="55033">MVSWATEASEAYADVEELTNDLEGLATVFEICTVEASWAFSDAVPPRCQVYGGAARVYPLGTAWESDPYVSPLHFAHSRADRTRITRSLIGDVMRMASTSVSSAPMSAKAAPLPVTGEVLGVIAERALVNLGGAQQGVLWPELIEPDTPARQLFAKGMRIEGLLDPESKRIDVGGMRRRPEEALDSYHAGDVVLVRVTSVTAEACQVESFPGRTHTITALDLIGEQSDLRGLVTEGEVMAALLVAADAEGDWLLSVAEADESIEAEPAPSILVGGPSWLLPPDMSANEAPVLPPTAAEEVGKEEETAAARAVPENPRVVALQRETVQLIAELQEEHEHRVRLEAELKSIRAQLRRAKRRKGEGAGQDDSGLFEDPAEQLDFEIHQAWARMTLPSEKKQLPLKDWSCGPEFLRTLQEVEGISRGKVIEVIVHVLTGRDAELNSRELHPLRAGLGGNDTPVIRDSGEICWRVSLQSNSPAARRLHYWSRADGGVELSSIRVHDDYRP</sequence>
<feature type="coiled-coil region" evidence="1">
    <location>
        <begin position="332"/>
        <end position="359"/>
    </location>
</feature>
<reference evidence="2 3" key="1">
    <citation type="submission" date="2016-06" db="EMBL/GenBank/DDBJ databases">
        <authorList>
            <person name="Olsen C.W."/>
            <person name="Carey S."/>
            <person name="Hinshaw L."/>
            <person name="Karasin A.I."/>
        </authorList>
    </citation>
    <scope>NUCLEOTIDE SEQUENCE [LARGE SCALE GENOMIC DNA]</scope>
    <source>
        <strain evidence="2 3">LZ-22</strain>
    </source>
</reference>
<accession>A0A1G6IB09</accession>
<protein>
    <recommendedName>
        <fullName evidence="4">S1 motif domain-containing protein</fullName>
    </recommendedName>
</protein>
<evidence type="ECO:0000313" key="2">
    <source>
        <dbReference type="EMBL" id="SDC03195.1"/>
    </source>
</evidence>
<name>A0A1G6IB09_9ACTN</name>
<dbReference type="Proteomes" id="UP000199086">
    <property type="component" value="Unassembled WGS sequence"/>
</dbReference>
<keyword evidence="1" id="KW-0175">Coiled coil</keyword>
<gene>
    <name evidence="2" type="ORF">GA0111570_1157</name>
</gene>
<evidence type="ECO:0008006" key="4">
    <source>
        <dbReference type="Google" id="ProtNLM"/>
    </source>
</evidence>
<organism evidence="2 3">
    <name type="scientific">Raineyella antarctica</name>
    <dbReference type="NCBI Taxonomy" id="1577474"/>
    <lineage>
        <taxon>Bacteria</taxon>
        <taxon>Bacillati</taxon>
        <taxon>Actinomycetota</taxon>
        <taxon>Actinomycetes</taxon>
        <taxon>Propionibacteriales</taxon>
        <taxon>Propionibacteriaceae</taxon>
        <taxon>Raineyella</taxon>
    </lineage>
</organism>
<proteinExistence type="predicted"/>
<dbReference type="AlphaFoldDB" id="A0A1G6IB09"/>
<dbReference type="EMBL" id="FMYF01000015">
    <property type="protein sequence ID" value="SDC03195.1"/>
    <property type="molecule type" value="Genomic_DNA"/>
</dbReference>